<dbReference type="Gene3D" id="3.40.50.300">
    <property type="entry name" value="P-loop containing nucleotide triphosphate hydrolases"/>
    <property type="match status" value="1"/>
</dbReference>
<dbReference type="InterPro" id="IPR050764">
    <property type="entry name" value="CbbQ/NirQ/NorQ/GpvN"/>
</dbReference>
<dbReference type="AlphaFoldDB" id="A0A1M4ZKI1"/>
<dbReference type="GO" id="GO:0005524">
    <property type="term" value="F:ATP binding"/>
    <property type="evidence" value="ECO:0007669"/>
    <property type="project" value="InterPro"/>
</dbReference>
<protein>
    <submittedName>
        <fullName evidence="2">MoxR-like ATPase</fullName>
    </submittedName>
</protein>
<keyword evidence="3" id="KW-1185">Reference proteome</keyword>
<dbReference type="InterPro" id="IPR003593">
    <property type="entry name" value="AAA+_ATPase"/>
</dbReference>
<organism evidence="2 3">
    <name type="scientific">Loktanella atrilutea</name>
    <dbReference type="NCBI Taxonomy" id="366533"/>
    <lineage>
        <taxon>Bacteria</taxon>
        <taxon>Pseudomonadati</taxon>
        <taxon>Pseudomonadota</taxon>
        <taxon>Alphaproteobacteria</taxon>
        <taxon>Rhodobacterales</taxon>
        <taxon>Roseobacteraceae</taxon>
        <taxon>Loktanella</taxon>
    </lineage>
</organism>
<evidence type="ECO:0000259" key="1">
    <source>
        <dbReference type="SMART" id="SM00382"/>
    </source>
</evidence>
<name>A0A1M4ZKI1_LOKAT</name>
<feature type="domain" description="AAA+ ATPase" evidence="1">
    <location>
        <begin position="39"/>
        <end position="180"/>
    </location>
</feature>
<dbReference type="InterPro" id="IPR011703">
    <property type="entry name" value="ATPase_AAA-3"/>
</dbReference>
<reference evidence="3" key="1">
    <citation type="submission" date="2016-11" db="EMBL/GenBank/DDBJ databases">
        <authorList>
            <person name="Varghese N."/>
            <person name="Submissions S."/>
        </authorList>
    </citation>
    <scope>NUCLEOTIDE SEQUENCE [LARGE SCALE GENOMIC DNA]</scope>
    <source>
        <strain evidence="3">DSM 29326</strain>
    </source>
</reference>
<accession>A0A1M4ZKI1</accession>
<dbReference type="PANTHER" id="PTHR42759">
    <property type="entry name" value="MOXR FAMILY PROTEIN"/>
    <property type="match status" value="1"/>
</dbReference>
<gene>
    <name evidence="2" type="ORF">SAMN05444339_10424</name>
</gene>
<dbReference type="Gene3D" id="1.10.8.80">
    <property type="entry name" value="Magnesium chelatase subunit I, C-Terminal domain"/>
    <property type="match status" value="1"/>
</dbReference>
<dbReference type="STRING" id="366533.SAMN05444339_10424"/>
<dbReference type="Pfam" id="PF17863">
    <property type="entry name" value="AAA_lid_2"/>
    <property type="match status" value="1"/>
</dbReference>
<sequence>MAKDLETPLGPVIALGERVAEGLIGHAPLVERLLIALLAGGHVLIEGPPGLAKTRAVKRLATGLEGSFARIQCTPDLMPSDMIGTQVFRPGDGDFAFLQGPLFHQLVLVDEINRAPPKVQSALLEAMAEGQVTAGGTTRRLPDHFMVVATQNGIENEGTFPLPEAQLDRFLLHVDLALPGAEAERAILDLVEAEGLGSPAPVLTRLSAGQLDAAQAAVAKVHLAPALKDYIVRLVMATRETADGPLDGLIAHAVSPRGSLSLAAAARARAALSGRDHALPEDVDALAQDALSHRLIPSWRATSDGQTARDIVAKLLAHVRPY</sequence>
<dbReference type="PIRSF" id="PIRSF002849">
    <property type="entry name" value="AAA_ATPase_chaperone_MoxR_prd"/>
    <property type="match status" value="1"/>
</dbReference>
<dbReference type="InterPro" id="IPR027417">
    <property type="entry name" value="P-loop_NTPase"/>
</dbReference>
<dbReference type="GO" id="GO:0016887">
    <property type="term" value="F:ATP hydrolysis activity"/>
    <property type="evidence" value="ECO:0007669"/>
    <property type="project" value="InterPro"/>
</dbReference>
<dbReference type="EMBL" id="FQUE01000004">
    <property type="protein sequence ID" value="SHF18543.1"/>
    <property type="molecule type" value="Genomic_DNA"/>
</dbReference>
<dbReference type="Pfam" id="PF07726">
    <property type="entry name" value="AAA_3"/>
    <property type="match status" value="1"/>
</dbReference>
<dbReference type="SMART" id="SM00382">
    <property type="entry name" value="AAA"/>
    <property type="match status" value="1"/>
</dbReference>
<dbReference type="InterPro" id="IPR041628">
    <property type="entry name" value="ChlI/MoxR_AAA_lid"/>
</dbReference>
<dbReference type="PANTHER" id="PTHR42759:SF1">
    <property type="entry name" value="MAGNESIUM-CHELATASE SUBUNIT CHLD"/>
    <property type="match status" value="1"/>
</dbReference>
<dbReference type="RefSeq" id="WP_245810612.1">
    <property type="nucleotide sequence ID" value="NZ_FQUE01000004.1"/>
</dbReference>
<evidence type="ECO:0000313" key="3">
    <source>
        <dbReference type="Proteomes" id="UP000183987"/>
    </source>
</evidence>
<dbReference type="Proteomes" id="UP000183987">
    <property type="component" value="Unassembled WGS sequence"/>
</dbReference>
<dbReference type="CDD" id="cd00009">
    <property type="entry name" value="AAA"/>
    <property type="match status" value="1"/>
</dbReference>
<evidence type="ECO:0000313" key="2">
    <source>
        <dbReference type="EMBL" id="SHF18543.1"/>
    </source>
</evidence>
<proteinExistence type="predicted"/>
<dbReference type="SUPFAM" id="SSF52540">
    <property type="entry name" value="P-loop containing nucleoside triphosphate hydrolases"/>
    <property type="match status" value="1"/>
</dbReference>